<name>A0A3L6RGB6_PANMI</name>
<dbReference type="Proteomes" id="UP000275267">
    <property type="component" value="Unassembled WGS sequence"/>
</dbReference>
<comment type="caution">
    <text evidence="2">The sequence shown here is derived from an EMBL/GenBank/DDBJ whole genome shotgun (WGS) entry which is preliminary data.</text>
</comment>
<dbReference type="STRING" id="4540.A0A3L6RGB6"/>
<dbReference type="SMART" id="SM00256">
    <property type="entry name" value="FBOX"/>
    <property type="match status" value="1"/>
</dbReference>
<feature type="domain" description="F-box" evidence="1">
    <location>
        <begin position="42"/>
        <end position="82"/>
    </location>
</feature>
<organism evidence="2 3">
    <name type="scientific">Panicum miliaceum</name>
    <name type="common">Proso millet</name>
    <name type="synonym">Broomcorn millet</name>
    <dbReference type="NCBI Taxonomy" id="4540"/>
    <lineage>
        <taxon>Eukaryota</taxon>
        <taxon>Viridiplantae</taxon>
        <taxon>Streptophyta</taxon>
        <taxon>Embryophyta</taxon>
        <taxon>Tracheophyta</taxon>
        <taxon>Spermatophyta</taxon>
        <taxon>Magnoliopsida</taxon>
        <taxon>Liliopsida</taxon>
        <taxon>Poales</taxon>
        <taxon>Poaceae</taxon>
        <taxon>PACMAD clade</taxon>
        <taxon>Panicoideae</taxon>
        <taxon>Panicodae</taxon>
        <taxon>Paniceae</taxon>
        <taxon>Panicinae</taxon>
        <taxon>Panicum</taxon>
        <taxon>Panicum sect. Panicum</taxon>
    </lineage>
</organism>
<accession>A0A3L6RGB6</accession>
<protein>
    <recommendedName>
        <fullName evidence="1">F-box domain-containing protein</fullName>
    </recommendedName>
</protein>
<dbReference type="SUPFAM" id="SSF81383">
    <property type="entry name" value="F-box domain"/>
    <property type="match status" value="1"/>
</dbReference>
<gene>
    <name evidence="2" type="ORF">C2845_PM13G00450</name>
</gene>
<dbReference type="Pfam" id="PF03478">
    <property type="entry name" value="Beta-prop_KIB1-4"/>
    <property type="match status" value="2"/>
</dbReference>
<dbReference type="EMBL" id="PQIB02000008">
    <property type="protein sequence ID" value="RLN03366.1"/>
    <property type="molecule type" value="Genomic_DNA"/>
</dbReference>
<sequence length="641" mass="71929">MEEDGRMDDCIGSDGLGQNPPAACYWPAAIPATSLAPWSDLLPELLGRVIANLPFPADLARLRAVCRAWRSAARQHVRQLPWIVLPDGSFCTVDDDGGAFFGRIPSLPENTTCLSAAADGWLALDCTDDVFRRTPLRDKWLSHGNTYQRPRADVMHGHAYLLHNPFSGETVPLLELDAIVGDVAETFEIRKVLMRSSNPDDVVAVTTNNCDCNIIVCHPGKGRWEEHEAESSDDEAWDQEVEYSLNGDDGEEVGTNDKVPYEPKDYIRITRRLVESCGGRDLLMVRHHRQSPPFSHAYTRKVEVFKADIDAPAQGGRWPASAAVDRAPQRLLLHHRRRRIPGLPGDVTCLGATTTGGSWLALDRTDNVFRRTNCWDAYRDGQFLRPRSDAKHDHTYLLHHPFSGKTVPLPGLDAVAGHVAETFEIRKVLMRSEDSPDNGDGLVIVTTNSKRCSIIVCFLGKATCWVPPYLRVVDVAFYKDKLYGMTLDEDLLDVDFEMTKDEEVPHEPKDYITTRRWLVESCGGQELLMVRRQVQSPAFDPEYIRKVEIFKADMNAGTWVPVVAGGDALLSQAGEALFLSRSFSKSTNAYGDLEEGLVYFVDVDQVLDTRTWACIPFRLPWQTKRAERELLTWFSPPKLVL</sequence>
<dbReference type="AlphaFoldDB" id="A0A3L6RGB6"/>
<dbReference type="CDD" id="cd09917">
    <property type="entry name" value="F-box_SF"/>
    <property type="match status" value="1"/>
</dbReference>
<dbReference type="OrthoDB" id="677671at2759"/>
<proteinExistence type="predicted"/>
<dbReference type="InterPro" id="IPR001810">
    <property type="entry name" value="F-box_dom"/>
</dbReference>
<keyword evidence="3" id="KW-1185">Reference proteome</keyword>
<reference evidence="3" key="1">
    <citation type="journal article" date="2019" name="Nat. Commun.">
        <title>The genome of broomcorn millet.</title>
        <authorList>
            <person name="Zou C."/>
            <person name="Miki D."/>
            <person name="Li D."/>
            <person name="Tang Q."/>
            <person name="Xiao L."/>
            <person name="Rajput S."/>
            <person name="Deng P."/>
            <person name="Jia W."/>
            <person name="Huang R."/>
            <person name="Zhang M."/>
            <person name="Sun Y."/>
            <person name="Hu J."/>
            <person name="Fu X."/>
            <person name="Schnable P.S."/>
            <person name="Li F."/>
            <person name="Zhang H."/>
            <person name="Feng B."/>
            <person name="Zhu X."/>
            <person name="Liu R."/>
            <person name="Schnable J.C."/>
            <person name="Zhu J.-K."/>
            <person name="Zhang H."/>
        </authorList>
    </citation>
    <scope>NUCLEOTIDE SEQUENCE [LARGE SCALE GENOMIC DNA]</scope>
</reference>
<dbReference type="InterPro" id="IPR005174">
    <property type="entry name" value="KIB1-4_b-propeller"/>
</dbReference>
<evidence type="ECO:0000313" key="3">
    <source>
        <dbReference type="Proteomes" id="UP000275267"/>
    </source>
</evidence>
<dbReference type="PANTHER" id="PTHR33110">
    <property type="entry name" value="F-BOX/KELCH-REPEAT PROTEIN-RELATED"/>
    <property type="match status" value="1"/>
</dbReference>
<evidence type="ECO:0000259" key="1">
    <source>
        <dbReference type="SMART" id="SM00256"/>
    </source>
</evidence>
<dbReference type="Gene3D" id="1.20.1280.50">
    <property type="match status" value="1"/>
</dbReference>
<dbReference type="InterPro" id="IPR036047">
    <property type="entry name" value="F-box-like_dom_sf"/>
</dbReference>
<dbReference type="Pfam" id="PF12937">
    <property type="entry name" value="F-box-like"/>
    <property type="match status" value="1"/>
</dbReference>
<evidence type="ECO:0000313" key="2">
    <source>
        <dbReference type="EMBL" id="RLN03366.1"/>
    </source>
</evidence>
<dbReference type="PANTHER" id="PTHR33110:SF82">
    <property type="entry name" value="OS07G0500250 PROTEIN"/>
    <property type="match status" value="1"/>
</dbReference>